<feature type="transmembrane region" description="Helical" evidence="1">
    <location>
        <begin position="74"/>
        <end position="93"/>
    </location>
</feature>
<keyword evidence="1" id="KW-0472">Membrane</keyword>
<keyword evidence="1" id="KW-1133">Transmembrane helix</keyword>
<comment type="caution">
    <text evidence="2">The sequence shown here is derived from an EMBL/GenBank/DDBJ whole genome shotgun (WGS) entry which is preliminary data.</text>
</comment>
<name>A0A1F5UXM5_FRAXR</name>
<evidence type="ECO:0000313" key="2">
    <source>
        <dbReference type="EMBL" id="OGF55848.1"/>
    </source>
</evidence>
<evidence type="ECO:0008006" key="4">
    <source>
        <dbReference type="Google" id="ProtNLM"/>
    </source>
</evidence>
<accession>A0A1F5UXM5</accession>
<evidence type="ECO:0000313" key="3">
    <source>
        <dbReference type="Proteomes" id="UP000179157"/>
    </source>
</evidence>
<sequence>MPDQRKRLPAVFFRAATGREPVREWLRELEKEDRRVIGVDIKTVEFGWPVGMPVCKSVGKGIWEVRSNLARNRIARVLFCIYDGYMVLLHGLIKKSGKLPKVDLDLARERKSQVEEG</sequence>
<keyword evidence="1" id="KW-0812">Transmembrane</keyword>
<dbReference type="Proteomes" id="UP000179157">
    <property type="component" value="Unassembled WGS sequence"/>
</dbReference>
<organism evidence="2 3">
    <name type="scientific">Fraserbacteria sp. (strain RBG_16_55_9)</name>
    <dbReference type="NCBI Taxonomy" id="1817864"/>
    <lineage>
        <taxon>Bacteria</taxon>
        <taxon>Candidatus Fraseribacteriota</taxon>
    </lineage>
</organism>
<proteinExistence type="predicted"/>
<dbReference type="InterPro" id="IPR009241">
    <property type="entry name" value="HigB-like"/>
</dbReference>
<gene>
    <name evidence="2" type="ORF">A2Z21_00620</name>
</gene>
<protein>
    <recommendedName>
        <fullName evidence="4">Type II toxin-antitoxin system RelE/ParE family toxin</fullName>
    </recommendedName>
</protein>
<reference evidence="2 3" key="1">
    <citation type="journal article" date="2016" name="Nat. Commun.">
        <title>Thousands of microbial genomes shed light on interconnected biogeochemical processes in an aquifer system.</title>
        <authorList>
            <person name="Anantharaman K."/>
            <person name="Brown C.T."/>
            <person name="Hug L.A."/>
            <person name="Sharon I."/>
            <person name="Castelle C.J."/>
            <person name="Probst A.J."/>
            <person name="Thomas B.C."/>
            <person name="Singh A."/>
            <person name="Wilkins M.J."/>
            <person name="Karaoz U."/>
            <person name="Brodie E.L."/>
            <person name="Williams K.H."/>
            <person name="Hubbard S.S."/>
            <person name="Banfield J.F."/>
        </authorList>
    </citation>
    <scope>NUCLEOTIDE SEQUENCE [LARGE SCALE GENOMIC DNA]</scope>
    <source>
        <strain evidence="3">RBG_16_55_9</strain>
    </source>
</reference>
<evidence type="ECO:0000256" key="1">
    <source>
        <dbReference type="SAM" id="Phobius"/>
    </source>
</evidence>
<dbReference type="STRING" id="1817864.A2Z21_00620"/>
<dbReference type="EMBL" id="MFGX01000047">
    <property type="protein sequence ID" value="OGF55848.1"/>
    <property type="molecule type" value="Genomic_DNA"/>
</dbReference>
<dbReference type="AlphaFoldDB" id="A0A1F5UXM5"/>
<dbReference type="Pfam" id="PF05973">
    <property type="entry name" value="Gp49"/>
    <property type="match status" value="1"/>
</dbReference>